<sequence length="139" mass="14642">MVRRRSSISSVAVLLSLLLGAAAQYDSCVNGTIDDIGNGRCDAENNSPSCGFDGGDCCSCTCTDTVLYSCADNEFDCLYPLCGDDSAASEEEACVEDWQSDGFCDDVNNNYSCGYDGGDVCARCVNPRNAAGCLYIVTP</sequence>
<keyword evidence="1" id="KW-0677">Repeat</keyword>
<dbReference type="EMBL" id="FN649739">
    <property type="protein sequence ID" value="CBJ48857.1"/>
    <property type="molecule type" value="Genomic_DNA"/>
</dbReference>
<dbReference type="Gene3D" id="3.30.300.320">
    <property type="match status" value="1"/>
</dbReference>
<dbReference type="OrthoDB" id="536211at2759"/>
<organism evidence="6 7">
    <name type="scientific">Ectocarpus siliculosus</name>
    <name type="common">Brown alga</name>
    <name type="synonym">Conferva siliculosa</name>
    <dbReference type="NCBI Taxonomy" id="2880"/>
    <lineage>
        <taxon>Eukaryota</taxon>
        <taxon>Sar</taxon>
        <taxon>Stramenopiles</taxon>
        <taxon>Ochrophyta</taxon>
        <taxon>PX clade</taxon>
        <taxon>Phaeophyceae</taxon>
        <taxon>Ectocarpales</taxon>
        <taxon>Ectocarpaceae</taxon>
        <taxon>Ectocarpus</taxon>
    </lineage>
</organism>
<keyword evidence="4" id="KW-0732">Signal</keyword>
<dbReference type="Proteomes" id="UP000002630">
    <property type="component" value="Linkage Group LG14"/>
</dbReference>
<feature type="domain" description="LNR" evidence="5">
    <location>
        <begin position="82"/>
        <end position="122"/>
    </location>
</feature>
<feature type="signal peptide" evidence="4">
    <location>
        <begin position="1"/>
        <end position="23"/>
    </location>
</feature>
<name>D7G300_ECTSI</name>
<keyword evidence="7" id="KW-1185">Reference proteome</keyword>
<evidence type="ECO:0000256" key="3">
    <source>
        <dbReference type="ARBA" id="ARBA00023180"/>
    </source>
</evidence>
<accession>D7G300</accession>
<dbReference type="SMART" id="SM00004">
    <property type="entry name" value="NL"/>
    <property type="match status" value="2"/>
</dbReference>
<dbReference type="InterPro" id="IPR000800">
    <property type="entry name" value="Notch_dom"/>
</dbReference>
<dbReference type="EMBL" id="FN648696">
    <property type="protein sequence ID" value="CBJ48857.1"/>
    <property type="molecule type" value="Genomic_DNA"/>
</dbReference>
<protein>
    <recommendedName>
        <fullName evidence="5">LNR domain-containing protein</fullName>
    </recommendedName>
</protein>
<dbReference type="InParanoid" id="D7G300"/>
<feature type="chain" id="PRO_5003096159" description="LNR domain-containing protein" evidence="4">
    <location>
        <begin position="24"/>
        <end position="139"/>
    </location>
</feature>
<keyword evidence="2" id="KW-1015">Disulfide bond</keyword>
<evidence type="ECO:0000256" key="4">
    <source>
        <dbReference type="SAM" id="SignalP"/>
    </source>
</evidence>
<evidence type="ECO:0000256" key="1">
    <source>
        <dbReference type="ARBA" id="ARBA00022737"/>
    </source>
</evidence>
<evidence type="ECO:0000313" key="6">
    <source>
        <dbReference type="EMBL" id="CBJ48857.1"/>
    </source>
</evidence>
<gene>
    <name evidence="6" type="ORF">Esi_0049_0119</name>
</gene>
<proteinExistence type="predicted"/>
<dbReference type="AlphaFoldDB" id="D7G300"/>
<keyword evidence="3" id="KW-0325">Glycoprotein</keyword>
<feature type="domain" description="LNR" evidence="5">
    <location>
        <begin position="21"/>
        <end position="58"/>
    </location>
</feature>
<reference evidence="6 7" key="1">
    <citation type="journal article" date="2010" name="Nature">
        <title>The Ectocarpus genome and the independent evolution of multicellularity in brown algae.</title>
        <authorList>
            <person name="Cock J.M."/>
            <person name="Sterck L."/>
            <person name="Rouze P."/>
            <person name="Scornet D."/>
            <person name="Allen A.E."/>
            <person name="Amoutzias G."/>
            <person name="Anthouard V."/>
            <person name="Artiguenave F."/>
            <person name="Aury J.M."/>
            <person name="Badger J.H."/>
            <person name="Beszteri B."/>
            <person name="Billiau K."/>
            <person name="Bonnet E."/>
            <person name="Bothwell J.H."/>
            <person name="Bowler C."/>
            <person name="Boyen C."/>
            <person name="Brownlee C."/>
            <person name="Carrano C.J."/>
            <person name="Charrier B."/>
            <person name="Cho G.Y."/>
            <person name="Coelho S.M."/>
            <person name="Collen J."/>
            <person name="Corre E."/>
            <person name="Da Silva C."/>
            <person name="Delage L."/>
            <person name="Delaroque N."/>
            <person name="Dittami S.M."/>
            <person name="Doulbeau S."/>
            <person name="Elias M."/>
            <person name="Farnham G."/>
            <person name="Gachon C.M."/>
            <person name="Gschloessl B."/>
            <person name="Heesch S."/>
            <person name="Jabbari K."/>
            <person name="Jubin C."/>
            <person name="Kawai H."/>
            <person name="Kimura K."/>
            <person name="Kloareg B."/>
            <person name="Kupper F.C."/>
            <person name="Lang D."/>
            <person name="Le Bail A."/>
            <person name="Leblanc C."/>
            <person name="Lerouge P."/>
            <person name="Lohr M."/>
            <person name="Lopez P.J."/>
            <person name="Martens C."/>
            <person name="Maumus F."/>
            <person name="Michel G."/>
            <person name="Miranda-Saavedra D."/>
            <person name="Morales J."/>
            <person name="Moreau H."/>
            <person name="Motomura T."/>
            <person name="Nagasato C."/>
            <person name="Napoli C.A."/>
            <person name="Nelson D.R."/>
            <person name="Nyvall-Collen P."/>
            <person name="Peters A.F."/>
            <person name="Pommier C."/>
            <person name="Potin P."/>
            <person name="Poulain J."/>
            <person name="Quesneville H."/>
            <person name="Read B."/>
            <person name="Rensing S.A."/>
            <person name="Ritter A."/>
            <person name="Rousvoal S."/>
            <person name="Samanta M."/>
            <person name="Samson G."/>
            <person name="Schroeder D.C."/>
            <person name="Segurens B."/>
            <person name="Strittmatter M."/>
            <person name="Tonon T."/>
            <person name="Tregear J.W."/>
            <person name="Valentin K."/>
            <person name="von Dassow P."/>
            <person name="Yamagishi T."/>
            <person name="Van de Peer Y."/>
            <person name="Wincker P."/>
        </authorList>
    </citation>
    <scope>NUCLEOTIDE SEQUENCE [LARGE SCALE GENOMIC DNA]</scope>
    <source>
        <strain evidence="7">Ec32 / CCAP1310/4</strain>
    </source>
</reference>
<evidence type="ECO:0000313" key="7">
    <source>
        <dbReference type="Proteomes" id="UP000002630"/>
    </source>
</evidence>
<evidence type="ECO:0000256" key="2">
    <source>
        <dbReference type="ARBA" id="ARBA00023157"/>
    </source>
</evidence>
<evidence type="ECO:0000259" key="5">
    <source>
        <dbReference type="SMART" id="SM00004"/>
    </source>
</evidence>